<evidence type="ECO:0008006" key="3">
    <source>
        <dbReference type="Google" id="ProtNLM"/>
    </source>
</evidence>
<evidence type="ECO:0000313" key="1">
    <source>
        <dbReference type="EMBL" id="KAA5845345.1"/>
    </source>
</evidence>
<dbReference type="EMBL" id="VWPC01000002">
    <property type="protein sequence ID" value="KAA5845345.1"/>
    <property type="molecule type" value="Genomic_DNA"/>
</dbReference>
<sequence>MLLDKDSGIPYCPTPAYFLGGFDIYDREETLGTELETYNLEDPKDRIELIEKYCLNRHKNLSYRHKFVLLKSLENALLDKKFDFNKLLEDDPEEYSSLPSGWNEMKNPKAFFEEILRLASEKWKSDLAKASIEDPSTW</sequence>
<comment type="caution">
    <text evidence="1">The sequence shown here is derived from an EMBL/GenBank/DDBJ whole genome shotgun (WGS) entry which is preliminary data.</text>
</comment>
<dbReference type="RefSeq" id="WP_150048385.1">
    <property type="nucleotide sequence ID" value="NZ_VWPC01000002.1"/>
</dbReference>
<gene>
    <name evidence="1" type="ORF">F2A38_00575</name>
</gene>
<accession>A0AB34CC18</accession>
<evidence type="ECO:0000313" key="2">
    <source>
        <dbReference type="Proteomes" id="UP000323924"/>
    </source>
</evidence>
<dbReference type="Proteomes" id="UP000323924">
    <property type="component" value="Unassembled WGS sequence"/>
</dbReference>
<name>A0AB34CC18_9PSED</name>
<organism evidence="1 2">
    <name type="scientific">Pseudomonas chlororaphis</name>
    <dbReference type="NCBI Taxonomy" id="587753"/>
    <lineage>
        <taxon>Bacteria</taxon>
        <taxon>Pseudomonadati</taxon>
        <taxon>Pseudomonadota</taxon>
        <taxon>Gammaproteobacteria</taxon>
        <taxon>Pseudomonadales</taxon>
        <taxon>Pseudomonadaceae</taxon>
        <taxon>Pseudomonas</taxon>
    </lineage>
</organism>
<protein>
    <recommendedName>
        <fullName evidence="3">CdiI immunity protein domain-containing protein</fullName>
    </recommendedName>
</protein>
<proteinExistence type="predicted"/>
<reference evidence="1 2" key="1">
    <citation type="submission" date="2019-09" db="EMBL/GenBank/DDBJ databases">
        <authorList>
            <person name="Vacheron J."/>
            <person name="Dubost A."/>
            <person name="Prigent-Combaret C."/>
            <person name="Muller D."/>
        </authorList>
    </citation>
    <scope>NUCLEOTIDE SEQUENCE [LARGE SCALE GENOMIC DNA]</scope>
    <source>
        <strain evidence="1 2">JV497</strain>
    </source>
</reference>
<dbReference type="AlphaFoldDB" id="A0AB34CC18"/>